<keyword evidence="3 5" id="KW-1133">Transmembrane helix</keyword>
<evidence type="ECO:0000313" key="6">
    <source>
        <dbReference type="EMBL" id="MCO6160411.1"/>
    </source>
</evidence>
<proteinExistence type="inferred from homology"/>
<accession>A0ABT1CIK0</accession>
<dbReference type="HAMAP" id="MF_00902">
    <property type="entry name" value="TatC"/>
    <property type="match status" value="1"/>
</dbReference>
<dbReference type="EMBL" id="JAMXQU010000007">
    <property type="protein sequence ID" value="MCO6160411.1"/>
    <property type="molecule type" value="Genomic_DNA"/>
</dbReference>
<evidence type="ECO:0000313" key="7">
    <source>
        <dbReference type="Proteomes" id="UP001523401"/>
    </source>
</evidence>
<dbReference type="PANTHER" id="PTHR30371">
    <property type="entry name" value="SEC-INDEPENDENT PROTEIN TRANSLOCASE PROTEIN TATC"/>
    <property type="match status" value="1"/>
</dbReference>
<evidence type="ECO:0000256" key="3">
    <source>
        <dbReference type="ARBA" id="ARBA00022989"/>
    </source>
</evidence>
<comment type="caution">
    <text evidence="6">The sequence shown here is derived from an EMBL/GenBank/DDBJ whole genome shotgun (WGS) entry which is preliminary data.</text>
</comment>
<evidence type="ECO:0000256" key="1">
    <source>
        <dbReference type="ARBA" id="ARBA00004141"/>
    </source>
</evidence>
<dbReference type="RefSeq" id="WP_222546960.1">
    <property type="nucleotide sequence ID" value="NZ_BAPW01000015.1"/>
</dbReference>
<feature type="transmembrane region" description="Helical" evidence="5">
    <location>
        <begin position="87"/>
        <end position="108"/>
    </location>
</feature>
<gene>
    <name evidence="5 6" type="primary">tatC</name>
    <name evidence="6" type="ORF">NF685_10270</name>
</gene>
<comment type="subunit">
    <text evidence="5">The Tat system comprises two distinct complexes: a TatABC complex, containing multiple copies of TatA, TatB and TatC subunits, and a separate TatA complex, containing only TatA subunits. Substrates initially bind to the TatABC complex, which probably triggers association of the separate TatA complex to form the active translocon.</text>
</comment>
<keyword evidence="5" id="KW-1003">Cell membrane</keyword>
<dbReference type="InterPro" id="IPR019820">
    <property type="entry name" value="Sec-indep_translocase_CS"/>
</dbReference>
<dbReference type="Pfam" id="PF00902">
    <property type="entry name" value="TatC"/>
    <property type="match status" value="1"/>
</dbReference>
<comment type="function">
    <text evidence="5">Part of the twin-arginine translocation (Tat) system that transports large folded proteins containing a characteristic twin-arginine motif in their signal peptide across membranes. Together with TatB, TatC is part of a receptor directly interacting with Tat signal peptides.</text>
</comment>
<keyword evidence="5" id="KW-0653">Protein transport</keyword>
<organism evidence="6 7">
    <name type="scientific">Asaia lannensis NBRC 102526</name>
    <dbReference type="NCBI Taxonomy" id="1307926"/>
    <lineage>
        <taxon>Bacteria</taxon>
        <taxon>Pseudomonadati</taxon>
        <taxon>Pseudomonadota</taxon>
        <taxon>Alphaproteobacteria</taxon>
        <taxon>Acetobacterales</taxon>
        <taxon>Acetobacteraceae</taxon>
        <taxon>Asaia</taxon>
    </lineage>
</organism>
<keyword evidence="5" id="KW-0811">Translocation</keyword>
<dbReference type="InterPro" id="IPR002033">
    <property type="entry name" value="TatC"/>
</dbReference>
<comment type="similarity">
    <text evidence="5">Belongs to the TatC family.</text>
</comment>
<evidence type="ECO:0000256" key="2">
    <source>
        <dbReference type="ARBA" id="ARBA00022692"/>
    </source>
</evidence>
<dbReference type="PANTHER" id="PTHR30371:SF0">
    <property type="entry name" value="SEC-INDEPENDENT PROTEIN TRANSLOCASE PROTEIN TATC, CHLOROPLASTIC-RELATED"/>
    <property type="match status" value="1"/>
</dbReference>
<feature type="transmembrane region" description="Helical" evidence="5">
    <location>
        <begin position="120"/>
        <end position="142"/>
    </location>
</feature>
<feature type="transmembrane region" description="Helical" evidence="5">
    <location>
        <begin position="215"/>
        <end position="232"/>
    </location>
</feature>
<evidence type="ECO:0000256" key="4">
    <source>
        <dbReference type="ARBA" id="ARBA00023136"/>
    </source>
</evidence>
<keyword evidence="5" id="KW-0813">Transport</keyword>
<dbReference type="PRINTS" id="PR01840">
    <property type="entry name" value="TATCFAMILY"/>
</dbReference>
<protein>
    <recommendedName>
        <fullName evidence="5">Sec-independent protein translocase protein TatC</fullName>
    </recommendedName>
</protein>
<keyword evidence="2 5" id="KW-0812">Transmembrane</keyword>
<comment type="caution">
    <text evidence="5">Lacks conserved residue(s) required for the propagation of feature annotation.</text>
</comment>
<dbReference type="Proteomes" id="UP001523401">
    <property type="component" value="Unassembled WGS sequence"/>
</dbReference>
<keyword evidence="4 5" id="KW-0472">Membrane</keyword>
<name>A0ABT1CIK0_9PROT</name>
<dbReference type="PROSITE" id="PS01218">
    <property type="entry name" value="TATC"/>
    <property type="match status" value="1"/>
</dbReference>
<dbReference type="NCBIfam" id="TIGR00945">
    <property type="entry name" value="tatC"/>
    <property type="match status" value="1"/>
</dbReference>
<sequence length="264" mass="29464">MSDSAMTNNDSIDDKAMPLLDHLIELRKRLIWSLAAFIVAFLVCYHFSEQIYLFLADPLARIMRQQGEEPHLIYTALSEAFFTYVRVAFFGAAFLSFPIIAMQAWIFIAPGLYRNEKRAFAPFLIATPVLFLVGATLAYYFIFPIAWRFFLSFQTAPAGSHGMHIELQAKVSDYLSLVMKLILAFGVAFELPVVLTLLARVGIVTAASLKKFRRYAIVGAFVIAAVLAPPDVITQVGLAVPLIFLYEISIVTARFAEPRPAAID</sequence>
<evidence type="ECO:0000256" key="5">
    <source>
        <dbReference type="HAMAP-Rule" id="MF_00902"/>
    </source>
</evidence>
<reference evidence="6 7" key="1">
    <citation type="submission" date="2022-06" db="EMBL/GenBank/DDBJ databases">
        <title>Whole-genome of Asaia lannensis strain LMG 27011T.</title>
        <authorList>
            <person name="Sombolestani A."/>
        </authorList>
    </citation>
    <scope>NUCLEOTIDE SEQUENCE [LARGE SCALE GENOMIC DNA]</scope>
    <source>
        <strain evidence="6 7">NBRC 102526</strain>
    </source>
</reference>
<keyword evidence="7" id="KW-1185">Reference proteome</keyword>
<feature type="transmembrane region" description="Helical" evidence="5">
    <location>
        <begin position="181"/>
        <end position="203"/>
    </location>
</feature>
<comment type="subcellular location">
    <subcellularLocation>
        <location evidence="5">Cell membrane</location>
        <topology evidence="5">Multi-pass membrane protein</topology>
    </subcellularLocation>
    <subcellularLocation>
        <location evidence="1">Membrane</location>
        <topology evidence="1">Multi-pass membrane protein</topology>
    </subcellularLocation>
</comment>
<feature type="transmembrane region" description="Helical" evidence="5">
    <location>
        <begin position="30"/>
        <end position="48"/>
    </location>
</feature>